<comment type="similarity">
    <text evidence="3 4">Belongs to the TRAFAC class myosin-kinesin ATPase superfamily. Kinesin family.</text>
</comment>
<dbReference type="InParanoid" id="A0A2R5GHU4"/>
<dbReference type="GO" id="GO:0008017">
    <property type="term" value="F:microtubule binding"/>
    <property type="evidence" value="ECO:0007669"/>
    <property type="project" value="InterPro"/>
</dbReference>
<comment type="caution">
    <text evidence="8">The sequence shown here is derived from an EMBL/GenBank/DDBJ whole genome shotgun (WGS) entry which is preliminary data.</text>
</comment>
<evidence type="ECO:0000256" key="5">
    <source>
        <dbReference type="SAM" id="Coils"/>
    </source>
</evidence>
<gene>
    <name evidence="8" type="ORF">FCC1311_066712</name>
</gene>
<feature type="compositionally biased region" description="Basic residues" evidence="6">
    <location>
        <begin position="598"/>
        <end position="609"/>
    </location>
</feature>
<dbReference type="AlphaFoldDB" id="A0A2R5GHU4"/>
<dbReference type="GO" id="GO:0005874">
    <property type="term" value="C:microtubule"/>
    <property type="evidence" value="ECO:0007669"/>
    <property type="project" value="UniProtKB-KW"/>
</dbReference>
<dbReference type="InterPro" id="IPR001752">
    <property type="entry name" value="Kinesin_motor_dom"/>
</dbReference>
<feature type="region of interest" description="Disordered" evidence="6">
    <location>
        <begin position="9"/>
        <end position="45"/>
    </location>
</feature>
<proteinExistence type="inferred from homology"/>
<accession>A0A2R5GHU4</accession>
<keyword evidence="3 4" id="KW-0505">Motor protein</keyword>
<evidence type="ECO:0000256" key="4">
    <source>
        <dbReference type="RuleBase" id="RU000394"/>
    </source>
</evidence>
<keyword evidence="2 3" id="KW-0067">ATP-binding</keyword>
<evidence type="ECO:0000313" key="8">
    <source>
        <dbReference type="EMBL" id="GBG30452.1"/>
    </source>
</evidence>
<dbReference type="EMBL" id="BEYU01000076">
    <property type="protein sequence ID" value="GBG30452.1"/>
    <property type="molecule type" value="Genomic_DNA"/>
</dbReference>
<dbReference type="GO" id="GO:0007018">
    <property type="term" value="P:microtubule-based movement"/>
    <property type="evidence" value="ECO:0007669"/>
    <property type="project" value="InterPro"/>
</dbReference>
<keyword evidence="4" id="KW-0493">Microtubule</keyword>
<dbReference type="GO" id="GO:0051231">
    <property type="term" value="P:spindle elongation"/>
    <property type="evidence" value="ECO:0007669"/>
    <property type="project" value="TreeGrafter"/>
</dbReference>
<dbReference type="Gene3D" id="3.40.850.10">
    <property type="entry name" value="Kinesin motor domain"/>
    <property type="match status" value="1"/>
</dbReference>
<dbReference type="SMART" id="SM00129">
    <property type="entry name" value="KISc"/>
    <property type="match status" value="1"/>
</dbReference>
<dbReference type="PANTHER" id="PTHR47969:SF29">
    <property type="entry name" value="KINESIN-LIKE PROTEIN"/>
    <property type="match status" value="1"/>
</dbReference>
<organism evidence="8 9">
    <name type="scientific">Hondaea fermentalgiana</name>
    <dbReference type="NCBI Taxonomy" id="2315210"/>
    <lineage>
        <taxon>Eukaryota</taxon>
        <taxon>Sar</taxon>
        <taxon>Stramenopiles</taxon>
        <taxon>Bigyra</taxon>
        <taxon>Labyrinthulomycetes</taxon>
        <taxon>Thraustochytrida</taxon>
        <taxon>Thraustochytriidae</taxon>
        <taxon>Hondaea</taxon>
    </lineage>
</organism>
<feature type="coiled-coil region" evidence="5">
    <location>
        <begin position="360"/>
        <end position="387"/>
    </location>
</feature>
<dbReference type="InterPro" id="IPR019821">
    <property type="entry name" value="Kinesin_motor_CS"/>
</dbReference>
<dbReference type="Pfam" id="PF00225">
    <property type="entry name" value="Kinesin"/>
    <property type="match status" value="1"/>
</dbReference>
<dbReference type="PROSITE" id="PS00411">
    <property type="entry name" value="KINESIN_MOTOR_1"/>
    <property type="match status" value="1"/>
</dbReference>
<evidence type="ECO:0000259" key="7">
    <source>
        <dbReference type="PROSITE" id="PS50067"/>
    </source>
</evidence>
<dbReference type="SUPFAM" id="SSF52540">
    <property type="entry name" value="P-loop containing nucleoside triphosphate hydrolases"/>
    <property type="match status" value="1"/>
</dbReference>
<evidence type="ECO:0000256" key="2">
    <source>
        <dbReference type="ARBA" id="ARBA00022840"/>
    </source>
</evidence>
<dbReference type="PROSITE" id="PS50067">
    <property type="entry name" value="KINESIN_MOTOR_2"/>
    <property type="match status" value="1"/>
</dbReference>
<reference evidence="8 9" key="1">
    <citation type="submission" date="2017-12" db="EMBL/GenBank/DDBJ databases">
        <title>Sequencing, de novo assembly and annotation of complete genome of a new Thraustochytrid species, strain FCC1311.</title>
        <authorList>
            <person name="Sedici K."/>
            <person name="Godart F."/>
            <person name="Aiese Cigliano R."/>
            <person name="Sanseverino W."/>
            <person name="Barakat M."/>
            <person name="Ortet P."/>
            <person name="Marechal E."/>
            <person name="Cagnac O."/>
            <person name="Amato A."/>
        </authorList>
    </citation>
    <scope>NUCLEOTIDE SEQUENCE [LARGE SCALE GENOMIC DNA]</scope>
</reference>
<feature type="binding site" evidence="3">
    <location>
        <begin position="111"/>
        <end position="118"/>
    </location>
    <ligand>
        <name>ATP</name>
        <dbReference type="ChEBI" id="CHEBI:30616"/>
    </ligand>
</feature>
<name>A0A2R5GHU4_9STRA</name>
<feature type="domain" description="Kinesin motor" evidence="7">
    <location>
        <begin position="1"/>
        <end position="352"/>
    </location>
</feature>
<dbReference type="InterPro" id="IPR027417">
    <property type="entry name" value="P-loop_NTPase"/>
</dbReference>
<dbReference type="GO" id="GO:0005875">
    <property type="term" value="C:microtubule associated complex"/>
    <property type="evidence" value="ECO:0007669"/>
    <property type="project" value="TreeGrafter"/>
</dbReference>
<dbReference type="PRINTS" id="PR00380">
    <property type="entry name" value="KINESINHEAVY"/>
</dbReference>
<dbReference type="InterPro" id="IPR036961">
    <property type="entry name" value="Kinesin_motor_dom_sf"/>
</dbReference>
<dbReference type="GO" id="GO:0007052">
    <property type="term" value="P:mitotic spindle organization"/>
    <property type="evidence" value="ECO:0007669"/>
    <property type="project" value="TreeGrafter"/>
</dbReference>
<dbReference type="InterPro" id="IPR027640">
    <property type="entry name" value="Kinesin-like_fam"/>
</dbReference>
<keyword evidence="9" id="KW-1185">Reference proteome</keyword>
<dbReference type="PANTHER" id="PTHR47969">
    <property type="entry name" value="CHROMOSOME-ASSOCIATED KINESIN KIF4A-RELATED"/>
    <property type="match status" value="1"/>
</dbReference>
<dbReference type="Proteomes" id="UP000241890">
    <property type="component" value="Unassembled WGS sequence"/>
</dbReference>
<evidence type="ECO:0000256" key="1">
    <source>
        <dbReference type="ARBA" id="ARBA00022741"/>
    </source>
</evidence>
<dbReference type="GO" id="GO:0003777">
    <property type="term" value="F:microtubule motor activity"/>
    <property type="evidence" value="ECO:0007669"/>
    <property type="project" value="InterPro"/>
</dbReference>
<keyword evidence="1 3" id="KW-0547">Nucleotide-binding</keyword>
<dbReference type="OrthoDB" id="3176171at2759"/>
<sequence>MIRAVVRVRGGGAESLPSGPAASPSVTNEEACHGGHRDTPDEESEASVEIIDDKCLRITGGAEEGRGSRQFEFSQCFGPDTTQQEFYRGAGVQDIIKHALSGYAATLFSYGATGSGKTFTTFGTDGVEGCFGHAMRTIFDLVETPAFRGTSVRMSSVEIYNDRLVDLLRTRAHVPCKNTGAAPPGLKWSVREKGFVLKNVEAIDIRACEQGLACLRKTVRHRRVAAHALNKESSRSHCITILFLENSISGRYGKIMFCDLAGSERIKKTASRDAKESGGLNKSLLTLSKVVRALDSKSGVKPPYREAALTKLLCSSLGGCSMCVLIACISPHTSQLTESLRTLQFAARTMRIKNTPIVFRSKHERLVEKLRTQIRELTEENMALRQQVEHLSVPAVHDPPATSAETDAHVESCGPPAMACVDVSTLNTMNEPELNDDGAEEEEEHGILRLYQSENGKMLGSCLSEEMTQRALRDEMRARELGLQSFSEAKERCTLQHGPLYAESLYSQRSTEGPVVEEELRAPETYDVRQQSFQEGLYQALFADSGFARDKEVFLSSAQAAQNYGGTPIPRAPDTSSTSSKAVSPRVQMGRLAPNVKAAKKFSKSRRPQRSLSGKARAKEKSKAERLRVRALRDEIESAQVHQVVSNWITHHRTRFSGDFVF</sequence>
<keyword evidence="5" id="KW-0175">Coiled coil</keyword>
<evidence type="ECO:0000313" key="9">
    <source>
        <dbReference type="Proteomes" id="UP000241890"/>
    </source>
</evidence>
<evidence type="ECO:0000256" key="3">
    <source>
        <dbReference type="PROSITE-ProRule" id="PRU00283"/>
    </source>
</evidence>
<dbReference type="GO" id="GO:0005524">
    <property type="term" value="F:ATP binding"/>
    <property type="evidence" value="ECO:0007669"/>
    <property type="project" value="UniProtKB-UniRule"/>
</dbReference>
<evidence type="ECO:0000256" key="6">
    <source>
        <dbReference type="SAM" id="MobiDB-lite"/>
    </source>
</evidence>
<feature type="compositionally biased region" description="Basic and acidic residues" evidence="6">
    <location>
        <begin position="30"/>
        <end position="39"/>
    </location>
</feature>
<feature type="region of interest" description="Disordered" evidence="6">
    <location>
        <begin position="564"/>
        <end position="624"/>
    </location>
</feature>
<protein>
    <recommendedName>
        <fullName evidence="4">Kinesin-like protein</fullName>
    </recommendedName>
</protein>